<dbReference type="AlphaFoldDB" id="A0A645FMJ0"/>
<organism evidence="1">
    <name type="scientific">bioreactor metagenome</name>
    <dbReference type="NCBI Taxonomy" id="1076179"/>
    <lineage>
        <taxon>unclassified sequences</taxon>
        <taxon>metagenomes</taxon>
        <taxon>ecological metagenomes</taxon>
    </lineage>
</organism>
<dbReference type="EMBL" id="VSSQ01062447">
    <property type="protein sequence ID" value="MPN15628.1"/>
    <property type="molecule type" value="Genomic_DNA"/>
</dbReference>
<accession>A0A645FMJ0</accession>
<comment type="caution">
    <text evidence="1">The sequence shown here is derived from an EMBL/GenBank/DDBJ whole genome shotgun (WGS) entry which is preliminary data.</text>
</comment>
<reference evidence="1" key="1">
    <citation type="submission" date="2019-08" db="EMBL/GenBank/DDBJ databases">
        <authorList>
            <person name="Kucharzyk K."/>
            <person name="Murdoch R.W."/>
            <person name="Higgins S."/>
            <person name="Loffler F."/>
        </authorList>
    </citation>
    <scope>NUCLEOTIDE SEQUENCE</scope>
</reference>
<sequence>MSSKVPITATPTLPPTFLNRLKTPEPTPSLSFGSVPITPFVSGDIVRANPTPIIIKPIAIYGYDVRSSSSLKENNAQVIIAIPSDAGILAPYLPANLPPSGASKIKDNVSGSIDRPALIAVNP</sequence>
<evidence type="ECO:0000313" key="1">
    <source>
        <dbReference type="EMBL" id="MPN15628.1"/>
    </source>
</evidence>
<gene>
    <name evidence="1" type="ORF">SDC9_162962</name>
</gene>
<name>A0A645FMJ0_9ZZZZ</name>
<protein>
    <submittedName>
        <fullName evidence="1">Uncharacterized protein</fullName>
    </submittedName>
</protein>
<proteinExistence type="predicted"/>